<protein>
    <submittedName>
        <fullName evidence="2">Uncharacterized protein</fullName>
    </submittedName>
</protein>
<sequence>MKPFLLLLSLLFLIGTVHGNTRYETDELTGHVESSREEILSTRKLRKQQFADLLAGYETQLEDHNSGETLLTEKQYNKVLHKIKAYKHKLQELDLDADPRFVDRIVAREAHLNEVTRARILRRSSGADEL</sequence>
<accession>A0AAD2PUJ5</accession>
<name>A0AAD2PUJ5_9STRA</name>
<feature type="signal peptide" evidence="1">
    <location>
        <begin position="1"/>
        <end position="19"/>
    </location>
</feature>
<dbReference type="Proteomes" id="UP001295423">
    <property type="component" value="Unassembled WGS sequence"/>
</dbReference>
<evidence type="ECO:0000256" key="1">
    <source>
        <dbReference type="SAM" id="SignalP"/>
    </source>
</evidence>
<proteinExistence type="predicted"/>
<feature type="chain" id="PRO_5042263776" evidence="1">
    <location>
        <begin position="20"/>
        <end position="130"/>
    </location>
</feature>
<gene>
    <name evidence="2" type="ORF">CYCCA115_LOCUS12753</name>
</gene>
<keyword evidence="3" id="KW-1185">Reference proteome</keyword>
<organism evidence="2 3">
    <name type="scientific">Cylindrotheca closterium</name>
    <dbReference type="NCBI Taxonomy" id="2856"/>
    <lineage>
        <taxon>Eukaryota</taxon>
        <taxon>Sar</taxon>
        <taxon>Stramenopiles</taxon>
        <taxon>Ochrophyta</taxon>
        <taxon>Bacillariophyta</taxon>
        <taxon>Bacillariophyceae</taxon>
        <taxon>Bacillariophycidae</taxon>
        <taxon>Bacillariales</taxon>
        <taxon>Bacillariaceae</taxon>
        <taxon>Cylindrotheca</taxon>
    </lineage>
</organism>
<evidence type="ECO:0000313" key="2">
    <source>
        <dbReference type="EMBL" id="CAJ1950780.1"/>
    </source>
</evidence>
<evidence type="ECO:0000313" key="3">
    <source>
        <dbReference type="Proteomes" id="UP001295423"/>
    </source>
</evidence>
<dbReference type="AlphaFoldDB" id="A0AAD2PUJ5"/>
<dbReference type="EMBL" id="CAKOGP040001770">
    <property type="protein sequence ID" value="CAJ1950780.1"/>
    <property type="molecule type" value="Genomic_DNA"/>
</dbReference>
<keyword evidence="1" id="KW-0732">Signal</keyword>
<reference evidence="2" key="1">
    <citation type="submission" date="2023-08" db="EMBL/GenBank/DDBJ databases">
        <authorList>
            <person name="Audoor S."/>
            <person name="Bilcke G."/>
        </authorList>
    </citation>
    <scope>NUCLEOTIDE SEQUENCE</scope>
</reference>
<comment type="caution">
    <text evidence="2">The sequence shown here is derived from an EMBL/GenBank/DDBJ whole genome shotgun (WGS) entry which is preliminary data.</text>
</comment>